<protein>
    <submittedName>
        <fullName evidence="2">cDNA FLJ40292 fis</fullName>
    </submittedName>
</protein>
<organism evidence="2">
    <name type="scientific">Homo sapiens</name>
    <name type="common">Human</name>
    <dbReference type="NCBI Taxonomy" id="9606"/>
    <lineage>
        <taxon>Eukaryota</taxon>
        <taxon>Metazoa</taxon>
        <taxon>Chordata</taxon>
        <taxon>Craniata</taxon>
        <taxon>Vertebrata</taxon>
        <taxon>Euteleostomi</taxon>
        <taxon>Mammalia</taxon>
        <taxon>Eutheria</taxon>
        <taxon>Euarchontoglires</taxon>
        <taxon>Primates</taxon>
        <taxon>Haplorrhini</taxon>
        <taxon>Catarrhini</taxon>
        <taxon>Hominidae</taxon>
        <taxon>Homo</taxon>
    </lineage>
</organism>
<feature type="region of interest" description="Disordered" evidence="1">
    <location>
        <begin position="59"/>
        <end position="81"/>
    </location>
</feature>
<sequence length="143" mass="15719">MLGIIPSLLRRALLQVHGSLCSIGRRPGDTGEARERGQVAPPDSLACCEEGRNGSLVPKVRPDRCVGEHGQHPGGAGRALEQASQFRPWPSPWCLLAWPGFLIQQVWPGWDFAFLECSPFLLMLLVQGPHFENHWFASSSPSP</sequence>
<name>Q8N7V6_HUMAN</name>
<feature type="compositionally biased region" description="Basic and acidic residues" evidence="1">
    <location>
        <begin position="27"/>
        <end position="37"/>
    </location>
</feature>
<accession>Q8N7V6</accession>
<evidence type="ECO:0000313" key="2">
    <source>
        <dbReference type="EMBL" id="BAC05120.1"/>
    </source>
</evidence>
<evidence type="ECO:0000256" key="1">
    <source>
        <dbReference type="SAM" id="MobiDB-lite"/>
    </source>
</evidence>
<dbReference type="AlphaFoldDB" id="Q8N7V6"/>
<feature type="compositionally biased region" description="Basic and acidic residues" evidence="1">
    <location>
        <begin position="60"/>
        <end position="71"/>
    </location>
</feature>
<proteinExistence type="evidence at transcript level"/>
<reference evidence="2" key="1">
    <citation type="journal article" date="2004" name="Nat. Genet.">
        <title>Complete sequencing and characterization of 21,243 full-length human cDNAs.</title>
        <authorList>
            <person name="Ota T."/>
            <person name="Suzuki Y."/>
            <person name="Nishikawa T."/>
            <person name="Otsuki T."/>
            <person name="Sugiyama T."/>
            <person name="Irie R."/>
            <person name="Wakamatsu A."/>
            <person name="Hayashi K."/>
            <person name="Sato H."/>
            <person name="Nagai K."/>
            <person name="Kimura K."/>
            <person name="Makita H."/>
            <person name="Sekine M."/>
            <person name="Obayashi M."/>
            <person name="Nishi T."/>
            <person name="Shibahara T."/>
            <person name="Tanaka T."/>
            <person name="Ishii S."/>
            <person name="Yamamoto J."/>
            <person name="Saito K."/>
            <person name="Kawai Y."/>
            <person name="Isono Y."/>
            <person name="Nakamura Y."/>
            <person name="Nagahari K."/>
            <person name="Murakami K."/>
            <person name="Yasuda T."/>
            <person name="Iwayanagi T."/>
            <person name="Wagatsuma M."/>
            <person name="Shiratori A."/>
            <person name="Sudo H."/>
            <person name="Hosoiri T."/>
            <person name="Kaku Y."/>
            <person name="Kodaira H."/>
            <person name="Kondo H."/>
            <person name="Sugawara M."/>
            <person name="Takahashi M."/>
            <person name="Kanda K."/>
            <person name="Yokoi T."/>
            <person name="Furuya T."/>
            <person name="Kikkawa E."/>
            <person name="Omura Y."/>
            <person name="Abe K."/>
            <person name="Kamihara K."/>
            <person name="Katsuta N."/>
            <person name="Sato K."/>
            <person name="Tanikawa M."/>
            <person name="Yamazaki M."/>
            <person name="Ninomiya K."/>
            <person name="Ishibashi T."/>
            <person name="Yamashita H."/>
            <person name="Murakawa K."/>
            <person name="Fujimori K."/>
            <person name="Tanai H."/>
            <person name="Kimata M."/>
            <person name="Watanabe M."/>
            <person name="Hiraoka S."/>
            <person name="Chiba Y."/>
            <person name="Ishida S."/>
            <person name="Ono Y."/>
            <person name="Takiguchi S."/>
            <person name="Watanabe S."/>
            <person name="Yosida M."/>
            <person name="Hotuta T."/>
            <person name="Kusano J."/>
            <person name="Kanehori K."/>
            <person name="Takahashi-Fujii A."/>
            <person name="Hara H."/>
            <person name="Tanase T."/>
            <person name="Nomura Y."/>
            <person name="Togiya S."/>
            <person name="Komai F."/>
            <person name="Hara R."/>
            <person name="Takeuchi K."/>
            <person name="Arita M."/>
            <person name="Imose N."/>
            <person name="Musashino K."/>
            <person name="Yuuki H."/>
            <person name="Oshima A."/>
            <person name="Sasaki N."/>
            <person name="Aotsuka S."/>
            <person name="Yoshikawa Y."/>
            <person name="Matsunawa H."/>
            <person name="Ichihara T."/>
            <person name="Shiohata N."/>
            <person name="Sano S."/>
            <person name="Moriya S."/>
            <person name="Momiyama H."/>
            <person name="Satoh N."/>
            <person name="Takami S."/>
            <person name="Terashima Y."/>
            <person name="Suzuki O."/>
            <person name="Nakagawa S."/>
            <person name="Senoh A."/>
            <person name="Mizoguchi H."/>
            <person name="Goto Y."/>
            <person name="Shimizu F."/>
            <person name="Wakebe H."/>
            <person name="Hishigaki H."/>
            <person name="Watanabe T."/>
            <person name="Sugiyama A."/>
            <person name="Takemoto M."/>
            <person name="Kawakami B."/>
            <person name="Yamazaki M."/>
            <person name="Watanabe K."/>
            <person name="Kumagai A."/>
            <person name="Itakura S."/>
            <person name="Fukuzumi Y."/>
            <person name="Fujimori Y."/>
            <person name="Komiyama M."/>
            <person name="Tashiro H."/>
            <person name="Tanigami A."/>
            <person name="Fujiwara T."/>
            <person name="Ono T."/>
            <person name="Yamada K."/>
            <person name="Fujii Y."/>
            <person name="Ozaki K."/>
            <person name="Hirao M."/>
            <person name="Ohmori Y."/>
            <person name="Kawabata A."/>
            <person name="Hikiji T."/>
            <person name="Kobatake N."/>
            <person name="Inagaki H."/>
            <person name="Ikema Y."/>
            <person name="Okamoto S."/>
            <person name="Okitani R."/>
            <person name="Kawakami T."/>
            <person name="Noguchi S."/>
            <person name="Itoh T."/>
            <person name="Shigeta K."/>
            <person name="Senba T."/>
            <person name="Matsumura K."/>
            <person name="Nakajima Y."/>
            <person name="Mizuno T."/>
            <person name="Morinaga M."/>
            <person name="Sasaki M."/>
            <person name="Togashi T."/>
            <person name="Oyama M."/>
            <person name="Hata H."/>
            <person name="Watanabe M."/>
            <person name="Komatsu T."/>
            <person name="Mizushima-Sugano J."/>
            <person name="Satoh T."/>
            <person name="Shirai Y."/>
            <person name="Takahashi Y."/>
            <person name="Nakagawa K."/>
            <person name="Okumura K."/>
            <person name="Nagase T."/>
            <person name="Nomura N."/>
            <person name="Kikuchi H."/>
            <person name="Masuho Y."/>
            <person name="Yamashita R."/>
            <person name="Nakai K."/>
            <person name="Yada T."/>
            <person name="Nakamura Y."/>
            <person name="Ohara O."/>
            <person name="Isogai T."/>
            <person name="Sugano S."/>
        </authorList>
    </citation>
    <scope>NUCLEOTIDE SEQUENCE</scope>
    <source>
        <tissue evidence="2">Testis</tissue>
    </source>
</reference>
<feature type="region of interest" description="Disordered" evidence="1">
    <location>
        <begin position="27"/>
        <end position="46"/>
    </location>
</feature>
<dbReference type="EMBL" id="AK097611">
    <property type="protein sequence ID" value="BAC05120.1"/>
    <property type="molecule type" value="mRNA"/>
</dbReference>